<keyword evidence="3" id="KW-1185">Reference proteome</keyword>
<reference evidence="2 3" key="1">
    <citation type="submission" date="2018-10" db="EMBL/GenBank/DDBJ databases">
        <title>Tessaracoccus antarcticuss sp. nov., isolated from sediment.</title>
        <authorList>
            <person name="Zhou L.Y."/>
            <person name="Du Z.J."/>
        </authorList>
    </citation>
    <scope>NUCLEOTIDE SEQUENCE [LARGE SCALE GENOMIC DNA]</scope>
    <source>
        <strain evidence="2 3">JDX10</strain>
    </source>
</reference>
<dbReference type="SUPFAM" id="SSF52540">
    <property type="entry name" value="P-loop containing nucleoside triphosphate hydrolases"/>
    <property type="match status" value="1"/>
</dbReference>
<evidence type="ECO:0000313" key="2">
    <source>
        <dbReference type="EMBL" id="RMB61578.1"/>
    </source>
</evidence>
<name>A0A3M0GAX4_9ACTN</name>
<comment type="caution">
    <text evidence="2">The sequence shown here is derived from an EMBL/GenBank/DDBJ whole genome shotgun (WGS) entry which is preliminary data.</text>
</comment>
<gene>
    <name evidence="2" type="ORF">EAX62_02790</name>
</gene>
<dbReference type="InterPro" id="IPR003959">
    <property type="entry name" value="ATPase_AAA_core"/>
</dbReference>
<dbReference type="InterPro" id="IPR027417">
    <property type="entry name" value="P-loop_NTPase"/>
</dbReference>
<dbReference type="Gene3D" id="3.40.50.300">
    <property type="entry name" value="P-loop containing nucleotide triphosphate hydrolases"/>
    <property type="match status" value="1"/>
</dbReference>
<dbReference type="Proteomes" id="UP000275256">
    <property type="component" value="Unassembled WGS sequence"/>
</dbReference>
<dbReference type="Pfam" id="PF00004">
    <property type="entry name" value="AAA"/>
    <property type="match status" value="1"/>
</dbReference>
<proteinExistence type="predicted"/>
<accession>A0A3M0GAX4</accession>
<dbReference type="EMBL" id="REFW01000001">
    <property type="protein sequence ID" value="RMB61578.1"/>
    <property type="molecule type" value="Genomic_DNA"/>
</dbReference>
<feature type="domain" description="ATPase AAA-type core" evidence="1">
    <location>
        <begin position="152"/>
        <end position="232"/>
    </location>
</feature>
<sequence>MHEAYPEVITPARGWQQMRSFGIEVRWDGEVVSGLSLVGPLRDTVDVVTFRENAGSSRTVPGRSTTDVARFERDLGDDLALDLWARGPVLRKDVGLTFTDPSDGLSISYTLHSCWVCGYGVVPDPGTGAVVESLSLSVGRWERVIPPASLRAEHLAVQRSAEVRRVNIGALMSKYQDQTPSVLDRILAEATRKGDVLFLDEADALFAKRSTVQDSHDRFAPDRVDQVLQLLSAHAGPIVVAENSSADVASGAGEAVPPA</sequence>
<protein>
    <submittedName>
        <fullName evidence="2">AAA family ATPase</fullName>
    </submittedName>
</protein>
<evidence type="ECO:0000313" key="3">
    <source>
        <dbReference type="Proteomes" id="UP000275256"/>
    </source>
</evidence>
<evidence type="ECO:0000259" key="1">
    <source>
        <dbReference type="Pfam" id="PF00004"/>
    </source>
</evidence>
<dbReference type="AlphaFoldDB" id="A0A3M0GAX4"/>
<organism evidence="2 3">
    <name type="scientific">Tessaracoccus antarcticus</name>
    <dbReference type="NCBI Taxonomy" id="2479848"/>
    <lineage>
        <taxon>Bacteria</taxon>
        <taxon>Bacillati</taxon>
        <taxon>Actinomycetota</taxon>
        <taxon>Actinomycetes</taxon>
        <taxon>Propionibacteriales</taxon>
        <taxon>Propionibacteriaceae</taxon>
        <taxon>Tessaracoccus</taxon>
    </lineage>
</organism>
<dbReference type="GO" id="GO:0005524">
    <property type="term" value="F:ATP binding"/>
    <property type="evidence" value="ECO:0007669"/>
    <property type="project" value="InterPro"/>
</dbReference>
<dbReference type="GO" id="GO:0016887">
    <property type="term" value="F:ATP hydrolysis activity"/>
    <property type="evidence" value="ECO:0007669"/>
    <property type="project" value="InterPro"/>
</dbReference>